<dbReference type="PROSITE" id="PS50404">
    <property type="entry name" value="GST_NTER"/>
    <property type="match status" value="2"/>
</dbReference>
<dbReference type="SUPFAM" id="SSF52833">
    <property type="entry name" value="Thioredoxin-like"/>
    <property type="match status" value="2"/>
</dbReference>
<feature type="domain" description="GST C-terminal" evidence="3">
    <location>
        <begin position="307"/>
        <end position="429"/>
    </location>
</feature>
<organism evidence="4 5">
    <name type="scientific">Agrilus planipennis</name>
    <name type="common">Emerald ash borer</name>
    <name type="synonym">Agrilus marcopoli</name>
    <dbReference type="NCBI Taxonomy" id="224129"/>
    <lineage>
        <taxon>Eukaryota</taxon>
        <taxon>Metazoa</taxon>
        <taxon>Ecdysozoa</taxon>
        <taxon>Arthropoda</taxon>
        <taxon>Hexapoda</taxon>
        <taxon>Insecta</taxon>
        <taxon>Pterygota</taxon>
        <taxon>Neoptera</taxon>
        <taxon>Endopterygota</taxon>
        <taxon>Coleoptera</taxon>
        <taxon>Polyphaga</taxon>
        <taxon>Elateriformia</taxon>
        <taxon>Buprestoidea</taxon>
        <taxon>Buprestidae</taxon>
        <taxon>Agrilinae</taxon>
        <taxon>Agrilus</taxon>
    </lineage>
</organism>
<dbReference type="PANTHER" id="PTHR43969">
    <property type="entry name" value="GLUTATHIONE S TRANSFERASE D10, ISOFORM A-RELATED"/>
    <property type="match status" value="1"/>
</dbReference>
<dbReference type="Pfam" id="PF13409">
    <property type="entry name" value="GST_N_2"/>
    <property type="match status" value="2"/>
</dbReference>
<evidence type="ECO:0000313" key="5">
    <source>
        <dbReference type="RefSeq" id="XP_018333400.2"/>
    </source>
</evidence>
<dbReference type="InterPro" id="IPR036249">
    <property type="entry name" value="Thioredoxin-like_sf"/>
</dbReference>
<dbReference type="PROSITE" id="PS50405">
    <property type="entry name" value="GST_CTER"/>
    <property type="match status" value="2"/>
</dbReference>
<gene>
    <name evidence="5" type="primary">LOC108742625</name>
</gene>
<evidence type="ECO:0000256" key="1">
    <source>
        <dbReference type="ARBA" id="ARBA00011738"/>
    </source>
</evidence>
<dbReference type="Proteomes" id="UP000192223">
    <property type="component" value="Unplaced"/>
</dbReference>
<dbReference type="Gene3D" id="1.20.1050.10">
    <property type="match status" value="2"/>
</dbReference>
<sequence length="435" mass="49239">MAPTLYYANASCPSRSVLLAGKALKIDFDLKPVNVFEKAQLKPDFIKINPQHTLPTLVEEDGFVLWDSHAINAYLVGKFGKDDSLYPKDLRKRAIVDQRLHFNNGTLLPRFLNICYPVLNDNVKEVTKAQRESTKEAYGFLEILLAESEYTAGNQLTIADFNIVAVLTNMEAFVPICPKEYPRINAWMKKMESLPYFNEVVEDGRKQFADIVKSKLSIMAPTLYYMEGGAPARSVFFTAKALGIELNSKFVNLFAGEHKKPEFLKINPQHTVPTLVDEDGFVLWDSHAITPYLVGKYAKNDSLYPKDLKKRAVVDQRLHFNNSVLSVRLSFPSKAFFFANAKEVSKEHADSLKEAYGFLEAFLDGNDYFAGDHLTIADFHIAATLTTADIIVPVSPSEFPRITNWLKRIKALPYYKDVNEKGLQIYTELINSKRA</sequence>
<protein>
    <submittedName>
        <fullName evidence="5">Uncharacterized protein LOC108742625</fullName>
    </submittedName>
</protein>
<dbReference type="GO" id="GO:0006749">
    <property type="term" value="P:glutathione metabolic process"/>
    <property type="evidence" value="ECO:0007669"/>
    <property type="project" value="TreeGrafter"/>
</dbReference>
<dbReference type="FunCoup" id="A0A1W4XLZ5">
    <property type="interactions" value="365"/>
</dbReference>
<dbReference type="CDD" id="cd03045">
    <property type="entry name" value="GST_N_Delta_Epsilon"/>
    <property type="match status" value="2"/>
</dbReference>
<accession>A0A1W4XLZ5</accession>
<dbReference type="SFLD" id="SFLDG00358">
    <property type="entry name" value="Main_(cytGST)"/>
    <property type="match status" value="2"/>
</dbReference>
<dbReference type="OrthoDB" id="2309723at2759"/>
<feature type="domain" description="GST N-terminal" evidence="2">
    <location>
        <begin position="219"/>
        <end position="301"/>
    </location>
</feature>
<dbReference type="GeneID" id="108742625"/>
<evidence type="ECO:0000313" key="4">
    <source>
        <dbReference type="Proteomes" id="UP000192223"/>
    </source>
</evidence>
<dbReference type="SFLD" id="SFLDG01153">
    <property type="entry name" value="Main.4:_Theta-like"/>
    <property type="match status" value="1"/>
</dbReference>
<dbReference type="AlphaFoldDB" id="A0A1W4XLZ5"/>
<evidence type="ECO:0000259" key="3">
    <source>
        <dbReference type="PROSITE" id="PS50405"/>
    </source>
</evidence>
<dbReference type="InterPro" id="IPR004045">
    <property type="entry name" value="Glutathione_S-Trfase_N"/>
</dbReference>
<dbReference type="InParanoid" id="A0A1W4XLZ5"/>
<dbReference type="InterPro" id="IPR010987">
    <property type="entry name" value="Glutathione-S-Trfase_C-like"/>
</dbReference>
<dbReference type="RefSeq" id="XP_018333400.2">
    <property type="nucleotide sequence ID" value="XM_018477898.2"/>
</dbReference>
<dbReference type="InterPro" id="IPR004046">
    <property type="entry name" value="GST_C"/>
</dbReference>
<feature type="domain" description="GST C-terminal" evidence="3">
    <location>
        <begin position="89"/>
        <end position="222"/>
    </location>
</feature>
<feature type="domain" description="GST N-terminal" evidence="2">
    <location>
        <begin position="1"/>
        <end position="83"/>
    </location>
</feature>
<evidence type="ECO:0000259" key="2">
    <source>
        <dbReference type="PROSITE" id="PS50404"/>
    </source>
</evidence>
<dbReference type="InterPro" id="IPR036282">
    <property type="entry name" value="Glutathione-S-Trfase_C_sf"/>
</dbReference>
<dbReference type="STRING" id="224129.A0A1W4XLZ5"/>
<dbReference type="PANTHER" id="PTHR43969:SF9">
    <property type="entry name" value="GLUTATHIONE S TRANSFERASE D10, ISOFORM A-RELATED"/>
    <property type="match status" value="1"/>
</dbReference>
<dbReference type="InterPro" id="IPR040079">
    <property type="entry name" value="Glutathione_S-Trfase"/>
</dbReference>
<dbReference type="FunFam" id="1.20.1050.10:FF:000007">
    <property type="entry name" value="Glutathione S-transferase 1-1"/>
    <property type="match status" value="2"/>
</dbReference>
<dbReference type="GO" id="GO:0004364">
    <property type="term" value="F:glutathione transferase activity"/>
    <property type="evidence" value="ECO:0007669"/>
    <property type="project" value="TreeGrafter"/>
</dbReference>
<proteinExistence type="predicted"/>
<dbReference type="SUPFAM" id="SSF47616">
    <property type="entry name" value="GST C-terminal domain-like"/>
    <property type="match status" value="2"/>
</dbReference>
<name>A0A1W4XLZ5_AGRPL</name>
<reference evidence="5" key="1">
    <citation type="submission" date="2025-08" db="UniProtKB">
        <authorList>
            <consortium name="RefSeq"/>
        </authorList>
    </citation>
    <scope>IDENTIFICATION</scope>
    <source>
        <tissue evidence="5">Entire body</tissue>
    </source>
</reference>
<keyword evidence="4" id="KW-1185">Reference proteome</keyword>
<dbReference type="FunFam" id="3.40.30.10:FF:000034">
    <property type="entry name" value="glutathione S-transferase 1"/>
    <property type="match status" value="2"/>
</dbReference>
<dbReference type="CDD" id="cd03177">
    <property type="entry name" value="GST_C_Delta_Epsilon"/>
    <property type="match status" value="2"/>
</dbReference>
<dbReference type="SFLD" id="SFLDS00019">
    <property type="entry name" value="Glutathione_Transferase_(cytos"/>
    <property type="match status" value="2"/>
</dbReference>
<dbReference type="Pfam" id="PF00043">
    <property type="entry name" value="GST_C"/>
    <property type="match status" value="2"/>
</dbReference>
<dbReference type="KEGG" id="apln:108742625"/>
<comment type="subunit">
    <text evidence="1">Homodimer.</text>
</comment>
<dbReference type="Gene3D" id="3.40.30.10">
    <property type="entry name" value="Glutaredoxin"/>
    <property type="match status" value="2"/>
</dbReference>